<keyword evidence="1" id="KW-0472">Membrane</keyword>
<dbReference type="InterPro" id="IPR000866">
    <property type="entry name" value="AhpC/TSA"/>
</dbReference>
<dbReference type="SUPFAM" id="SSF52833">
    <property type="entry name" value="Thioredoxin-like"/>
    <property type="match status" value="2"/>
</dbReference>
<proteinExistence type="predicted"/>
<dbReference type="EMBL" id="BMJA01000005">
    <property type="protein sequence ID" value="GGA47819.1"/>
    <property type="molecule type" value="Genomic_DNA"/>
</dbReference>
<sequence>MAPCIYRKVALKATPPDREHVRMPSKEVVVRIVVLFLLILLCGFQTSLCAETGDQHAQAAARGLVGTAAPKLVLKTVDGQTIDLASYYGKKAVYLEFWATWCVPCREQMPHLKEVYQHAGPDLAVIAVDVGFDDTEADVLKYRQAMGLKMPIVFDDGSIGKAFHLRVTPQHVVIGRDGRVLFVGHEANAKLAAALLAARTSTASSSATIAASDVSDHDDPEHVANLTVPTLSGEPFHLDAHHGNGHPTVLVFLSPWCETYFAESRPALAASCKAVREQVATLSSDSQVRWLGIASGLWAGKDDLLAYQREHHVTMPLALDASGTLFRRFCVMHVPTLLIIDAQGHVVRRIEGVDPQLPDELKALAANQSAAR</sequence>
<dbReference type="CDD" id="cd02966">
    <property type="entry name" value="TlpA_like_family"/>
    <property type="match status" value="2"/>
</dbReference>
<keyword evidence="1" id="KW-0812">Transmembrane</keyword>
<dbReference type="PROSITE" id="PS51352">
    <property type="entry name" value="THIOREDOXIN_2"/>
    <property type="match status" value="1"/>
</dbReference>
<organism evidence="3 4">
    <name type="scientific">Dyella nitratireducens</name>
    <dbReference type="NCBI Taxonomy" id="1849580"/>
    <lineage>
        <taxon>Bacteria</taxon>
        <taxon>Pseudomonadati</taxon>
        <taxon>Pseudomonadota</taxon>
        <taxon>Gammaproteobacteria</taxon>
        <taxon>Lysobacterales</taxon>
        <taxon>Rhodanobacteraceae</taxon>
        <taxon>Dyella</taxon>
    </lineage>
</organism>
<name>A0ABQ1GQ60_9GAMM</name>
<evidence type="ECO:0000313" key="3">
    <source>
        <dbReference type="EMBL" id="GGA47819.1"/>
    </source>
</evidence>
<comment type="caution">
    <text evidence="3">The sequence shown here is derived from an EMBL/GenBank/DDBJ whole genome shotgun (WGS) entry which is preliminary data.</text>
</comment>
<dbReference type="PANTHER" id="PTHR42852">
    <property type="entry name" value="THIOL:DISULFIDE INTERCHANGE PROTEIN DSBE"/>
    <property type="match status" value="1"/>
</dbReference>
<dbReference type="Pfam" id="PF00578">
    <property type="entry name" value="AhpC-TSA"/>
    <property type="match status" value="2"/>
</dbReference>
<feature type="domain" description="Thioredoxin" evidence="2">
    <location>
        <begin position="63"/>
        <end position="200"/>
    </location>
</feature>
<dbReference type="InterPro" id="IPR050553">
    <property type="entry name" value="Thioredoxin_ResA/DsbE_sf"/>
</dbReference>
<dbReference type="InterPro" id="IPR036249">
    <property type="entry name" value="Thioredoxin-like_sf"/>
</dbReference>
<dbReference type="Proteomes" id="UP000620046">
    <property type="component" value="Unassembled WGS sequence"/>
</dbReference>
<protein>
    <recommendedName>
        <fullName evidence="2">Thioredoxin domain-containing protein</fullName>
    </recommendedName>
</protein>
<reference evidence="4" key="1">
    <citation type="journal article" date="2019" name="Int. J. Syst. Evol. Microbiol.">
        <title>The Global Catalogue of Microorganisms (GCM) 10K type strain sequencing project: providing services to taxonomists for standard genome sequencing and annotation.</title>
        <authorList>
            <consortium name="The Broad Institute Genomics Platform"/>
            <consortium name="The Broad Institute Genome Sequencing Center for Infectious Disease"/>
            <person name="Wu L."/>
            <person name="Ma J."/>
        </authorList>
    </citation>
    <scope>NUCLEOTIDE SEQUENCE [LARGE SCALE GENOMIC DNA]</scope>
    <source>
        <strain evidence="4">CGMCC 1.15439</strain>
    </source>
</reference>
<keyword evidence="1" id="KW-1133">Transmembrane helix</keyword>
<dbReference type="Gene3D" id="3.40.30.10">
    <property type="entry name" value="Glutaredoxin"/>
    <property type="match status" value="2"/>
</dbReference>
<gene>
    <name evidence="3" type="ORF">GCM10010981_41250</name>
</gene>
<accession>A0ABQ1GQ60</accession>
<evidence type="ECO:0000313" key="4">
    <source>
        <dbReference type="Proteomes" id="UP000620046"/>
    </source>
</evidence>
<evidence type="ECO:0000259" key="2">
    <source>
        <dbReference type="PROSITE" id="PS51352"/>
    </source>
</evidence>
<dbReference type="PANTHER" id="PTHR42852:SF17">
    <property type="entry name" value="THIOREDOXIN-LIKE PROTEIN HI_1115"/>
    <property type="match status" value="1"/>
</dbReference>
<feature type="transmembrane region" description="Helical" evidence="1">
    <location>
        <begin position="28"/>
        <end position="48"/>
    </location>
</feature>
<evidence type="ECO:0000256" key="1">
    <source>
        <dbReference type="SAM" id="Phobius"/>
    </source>
</evidence>
<keyword evidence="4" id="KW-1185">Reference proteome</keyword>
<dbReference type="InterPro" id="IPR013766">
    <property type="entry name" value="Thioredoxin_domain"/>
</dbReference>